<keyword evidence="8" id="KW-0406">Ion transport</keyword>
<feature type="transmembrane region" description="Helical" evidence="10">
    <location>
        <begin position="389"/>
        <end position="411"/>
    </location>
</feature>
<organism evidence="11 12">
    <name type="scientific">Gossypium aridum</name>
    <name type="common">American cotton</name>
    <name type="synonym">Erioxylum aridum</name>
    <dbReference type="NCBI Taxonomy" id="34290"/>
    <lineage>
        <taxon>Eukaryota</taxon>
        <taxon>Viridiplantae</taxon>
        <taxon>Streptophyta</taxon>
        <taxon>Embryophyta</taxon>
        <taxon>Tracheophyta</taxon>
        <taxon>Spermatophyta</taxon>
        <taxon>Magnoliopsida</taxon>
        <taxon>eudicotyledons</taxon>
        <taxon>Gunneridae</taxon>
        <taxon>Pentapetalae</taxon>
        <taxon>rosids</taxon>
        <taxon>malvids</taxon>
        <taxon>Malvales</taxon>
        <taxon>Malvaceae</taxon>
        <taxon>Malvoideae</taxon>
        <taxon>Gossypium</taxon>
    </lineage>
</organism>
<sequence>MGINVRILVILLLLGFGYVFYVGASTSPIIVFVFSVCIISFLLSIYLTKWVLSKDEGPPEMAQISEAIRDGAEGFFRTQYGTISKMAILLALVILGIYLFRSTTPQQESSGIGRITSAYITVAAFLLGALCSGVAGYVGMWVSVRANVRVSSAARRSAREALQVAVRAGGFSALVVVGMAVIGIAILYSTFYVWLGVDSPGSMKNNSTGDYLTDFVYFLSVPLLLVGYGFGASFVALFAQLGGGIYTKAADVGADLVGKVEQGIPEDDPRNPAVIADLVGDNVGDCAARGADLFESIAAEIISAMILGGTMAQHPSGFILFPLVVHSFDLVISSIGILSIRSTRDSSVKAPIEDPMAILQKGYSVTIVLAVLTFGGSTRWLLYTEQAPSAWLNFALCGLVGIITAYVFVWITKYYTDYKHEP</sequence>
<feature type="transmembrane region" description="Helical" evidence="10">
    <location>
        <begin position="215"/>
        <end position="239"/>
    </location>
</feature>
<keyword evidence="4 10" id="KW-0812">Transmembrane</keyword>
<dbReference type="PANTHER" id="PTHR31998">
    <property type="entry name" value="K(+)-INSENSITIVE PYROPHOSPHATE-ENERGIZED PROTON PUMP"/>
    <property type="match status" value="1"/>
</dbReference>
<comment type="subcellular location">
    <subcellularLocation>
        <location evidence="1">Endomembrane system</location>
        <topology evidence="1">Multi-pass membrane protein</topology>
    </subcellularLocation>
</comment>
<keyword evidence="3" id="KW-0813">Transport</keyword>
<feature type="non-terminal residue" evidence="11">
    <location>
        <position position="422"/>
    </location>
</feature>
<keyword evidence="12" id="KW-1185">Reference proteome</keyword>
<name>A0A7J8Y6K1_GOSAI</name>
<proteinExistence type="predicted"/>
<keyword evidence="9 10" id="KW-0472">Membrane</keyword>
<evidence type="ECO:0000256" key="9">
    <source>
        <dbReference type="ARBA" id="ARBA00023136"/>
    </source>
</evidence>
<keyword evidence="6" id="KW-1278">Translocase</keyword>
<keyword evidence="7 10" id="KW-1133">Transmembrane helix</keyword>
<dbReference type="Pfam" id="PF03030">
    <property type="entry name" value="H_PPase"/>
    <property type="match status" value="1"/>
</dbReference>
<evidence type="ECO:0000256" key="10">
    <source>
        <dbReference type="SAM" id="Phobius"/>
    </source>
</evidence>
<evidence type="ECO:0000256" key="2">
    <source>
        <dbReference type="ARBA" id="ARBA00013242"/>
    </source>
</evidence>
<gene>
    <name evidence="11" type="ORF">Goari_001855</name>
</gene>
<evidence type="ECO:0000256" key="8">
    <source>
        <dbReference type="ARBA" id="ARBA00023065"/>
    </source>
</evidence>
<dbReference type="GO" id="GO:0012505">
    <property type="term" value="C:endomembrane system"/>
    <property type="evidence" value="ECO:0007669"/>
    <property type="project" value="UniProtKB-SubCell"/>
</dbReference>
<feature type="transmembrane region" description="Helical" evidence="10">
    <location>
        <begin position="318"/>
        <end position="341"/>
    </location>
</feature>
<feature type="transmembrane region" description="Helical" evidence="10">
    <location>
        <begin position="29"/>
        <end position="47"/>
    </location>
</feature>
<feature type="transmembrane region" description="Helical" evidence="10">
    <location>
        <begin position="83"/>
        <end position="100"/>
    </location>
</feature>
<feature type="transmembrane region" description="Helical" evidence="10">
    <location>
        <begin position="164"/>
        <end position="195"/>
    </location>
</feature>
<evidence type="ECO:0000313" key="12">
    <source>
        <dbReference type="Proteomes" id="UP000593577"/>
    </source>
</evidence>
<dbReference type="InterPro" id="IPR004131">
    <property type="entry name" value="PPase-energised_H-pump"/>
</dbReference>
<evidence type="ECO:0000256" key="7">
    <source>
        <dbReference type="ARBA" id="ARBA00022989"/>
    </source>
</evidence>
<dbReference type="EC" id="7.1.3.1" evidence="2"/>
<dbReference type="GO" id="GO:0016020">
    <property type="term" value="C:membrane"/>
    <property type="evidence" value="ECO:0007669"/>
    <property type="project" value="InterPro"/>
</dbReference>
<dbReference type="GO" id="GO:0009678">
    <property type="term" value="F:diphosphate hydrolysis-driven proton transmembrane transporter activity"/>
    <property type="evidence" value="ECO:0007669"/>
    <property type="project" value="UniProtKB-EC"/>
</dbReference>
<dbReference type="AlphaFoldDB" id="A0A7J8Y6K1"/>
<protein>
    <recommendedName>
        <fullName evidence="2">H(+)-exporting diphosphatase</fullName>
        <ecNumber evidence="2">7.1.3.1</ecNumber>
    </recommendedName>
</protein>
<feature type="transmembrane region" description="Helical" evidence="10">
    <location>
        <begin position="362"/>
        <end position="383"/>
    </location>
</feature>
<evidence type="ECO:0000256" key="3">
    <source>
        <dbReference type="ARBA" id="ARBA00022448"/>
    </source>
</evidence>
<feature type="transmembrane region" description="Helical" evidence="10">
    <location>
        <begin position="120"/>
        <end position="144"/>
    </location>
</feature>
<dbReference type="Proteomes" id="UP000593577">
    <property type="component" value="Unassembled WGS sequence"/>
</dbReference>
<evidence type="ECO:0000256" key="6">
    <source>
        <dbReference type="ARBA" id="ARBA00022967"/>
    </source>
</evidence>
<evidence type="ECO:0000256" key="1">
    <source>
        <dbReference type="ARBA" id="ARBA00004127"/>
    </source>
</evidence>
<feature type="transmembrane region" description="Helical" evidence="10">
    <location>
        <begin position="7"/>
        <end position="23"/>
    </location>
</feature>
<evidence type="ECO:0000256" key="5">
    <source>
        <dbReference type="ARBA" id="ARBA00022842"/>
    </source>
</evidence>
<evidence type="ECO:0000313" key="11">
    <source>
        <dbReference type="EMBL" id="MBA0695221.1"/>
    </source>
</evidence>
<comment type="caution">
    <text evidence="11">The sequence shown here is derived from an EMBL/GenBank/DDBJ whole genome shotgun (WGS) entry which is preliminary data.</text>
</comment>
<keyword evidence="5" id="KW-0460">Magnesium</keyword>
<reference evidence="11 12" key="1">
    <citation type="journal article" date="2019" name="Genome Biol. Evol.">
        <title>Insights into the evolution of the New World diploid cottons (Gossypium, subgenus Houzingenia) based on genome sequencing.</title>
        <authorList>
            <person name="Grover C.E."/>
            <person name="Arick M.A. 2nd"/>
            <person name="Thrash A."/>
            <person name="Conover J.L."/>
            <person name="Sanders W.S."/>
            <person name="Peterson D.G."/>
            <person name="Frelichowski J.E."/>
            <person name="Scheffler J.A."/>
            <person name="Scheffler B.E."/>
            <person name="Wendel J.F."/>
        </authorList>
    </citation>
    <scope>NUCLEOTIDE SEQUENCE [LARGE SCALE GENOMIC DNA]</scope>
    <source>
        <strain evidence="11">185</strain>
        <tissue evidence="11">Leaf</tissue>
    </source>
</reference>
<evidence type="ECO:0000256" key="4">
    <source>
        <dbReference type="ARBA" id="ARBA00022692"/>
    </source>
</evidence>
<dbReference type="EMBL" id="JABFAA010000011">
    <property type="protein sequence ID" value="MBA0695221.1"/>
    <property type="molecule type" value="Genomic_DNA"/>
</dbReference>
<dbReference type="GO" id="GO:0004427">
    <property type="term" value="F:inorganic diphosphate phosphatase activity"/>
    <property type="evidence" value="ECO:0007669"/>
    <property type="project" value="InterPro"/>
</dbReference>
<accession>A0A7J8Y6K1</accession>